<dbReference type="InterPro" id="IPR023346">
    <property type="entry name" value="Lysozyme-like_dom_sf"/>
</dbReference>
<evidence type="ECO:0000259" key="3">
    <source>
        <dbReference type="Pfam" id="PF01471"/>
    </source>
</evidence>
<dbReference type="SUPFAM" id="SSF53955">
    <property type="entry name" value="Lysozyme-like"/>
    <property type="match status" value="1"/>
</dbReference>
<feature type="domain" description="Transglycosylase SLT" evidence="2">
    <location>
        <begin position="76"/>
        <end position="127"/>
    </location>
</feature>
<accession>A0A8J7VTM4</accession>
<evidence type="ECO:0000256" key="1">
    <source>
        <dbReference type="SAM" id="MobiDB-lite"/>
    </source>
</evidence>
<sequence>MQDEIYADLIQRKGGAYRAELVAQDSHYLDPIERREGRLAGNSRIWGDASAEVQSRVIDHLLDASRDAGLGARDTAHVLAIARIESGFNPDAAAGTTSASGLGQFVRDTGIAYGLTDQNRFDVQSQARALVAHYLDNRELATRRGQDEAYIYKYHHDGPSLDFGGLALSEDKVMPLLDGYTRFVEARFVLEQGGDRAPDHGGGVPGAVAETFDDVIQAELPRQSDVVRHADGEHGEQRRMGTHDLAPAQSTAAHGHLRENDRGEDVRALQSTLIELGFGDAHGVPLQSDGVFGPRTGEAVRALQRAHGLEADGIVGPDTRAAMDRALPLERAASLAGEGVDGSPAAPLEALLAAARTGDQAALREALSDLSKSAIGQVFHAAASAPPTREERALAAPLQQDGMQR</sequence>
<dbReference type="EMBL" id="JAGQFT010000017">
    <property type="protein sequence ID" value="MBR0561674.1"/>
    <property type="molecule type" value="Genomic_DNA"/>
</dbReference>
<dbReference type="AlphaFoldDB" id="A0A8J7VTM4"/>
<gene>
    <name evidence="4" type="ORF">KB893_03950</name>
</gene>
<comment type="caution">
    <text evidence="4">The sequence shown here is derived from an EMBL/GenBank/DDBJ whole genome shotgun (WGS) entry which is preliminary data.</text>
</comment>
<dbReference type="InterPro" id="IPR036366">
    <property type="entry name" value="PGBDSf"/>
</dbReference>
<dbReference type="Gene3D" id="1.10.530.10">
    <property type="match status" value="1"/>
</dbReference>
<organism evidence="4">
    <name type="scientific">Coralloluteibacterium stylophorae</name>
    <dbReference type="NCBI Taxonomy" id="1776034"/>
    <lineage>
        <taxon>Bacteria</taxon>
        <taxon>Pseudomonadati</taxon>
        <taxon>Pseudomonadota</taxon>
        <taxon>Gammaproteobacteria</taxon>
        <taxon>Lysobacterales</taxon>
        <taxon>Lysobacteraceae</taxon>
        <taxon>Coralloluteibacterium</taxon>
    </lineage>
</organism>
<dbReference type="InterPro" id="IPR036365">
    <property type="entry name" value="PGBD-like_sf"/>
</dbReference>
<dbReference type="InterPro" id="IPR002477">
    <property type="entry name" value="Peptidoglycan-bd-like"/>
</dbReference>
<evidence type="ECO:0000259" key="2">
    <source>
        <dbReference type="Pfam" id="PF01464"/>
    </source>
</evidence>
<dbReference type="Pfam" id="PF01471">
    <property type="entry name" value="PG_binding_1"/>
    <property type="match status" value="1"/>
</dbReference>
<reference evidence="4" key="1">
    <citation type="submission" date="2021-04" db="EMBL/GenBank/DDBJ databases">
        <authorList>
            <person name="Karlyshev A.V."/>
        </authorList>
    </citation>
    <scope>NUCLEOTIDE SEQUENCE</scope>
    <source>
        <strain evidence="4">LMG 29479</strain>
    </source>
</reference>
<protein>
    <submittedName>
        <fullName evidence="4">Peptidoglycan-binding protein</fullName>
    </submittedName>
</protein>
<dbReference type="Pfam" id="PF01464">
    <property type="entry name" value="SLT"/>
    <property type="match status" value="1"/>
</dbReference>
<dbReference type="InterPro" id="IPR008258">
    <property type="entry name" value="Transglycosylase_SLT_dom_1"/>
</dbReference>
<proteinExistence type="predicted"/>
<dbReference type="Gene3D" id="1.10.101.10">
    <property type="entry name" value="PGBD-like superfamily/PGBD"/>
    <property type="match status" value="1"/>
</dbReference>
<dbReference type="SUPFAM" id="SSF47090">
    <property type="entry name" value="PGBD-like"/>
    <property type="match status" value="1"/>
</dbReference>
<feature type="region of interest" description="Disordered" evidence="1">
    <location>
        <begin position="382"/>
        <end position="405"/>
    </location>
</feature>
<feature type="domain" description="Peptidoglycan binding-like" evidence="3">
    <location>
        <begin position="262"/>
        <end position="323"/>
    </location>
</feature>
<name>A0A8J7VTM4_9GAMM</name>
<evidence type="ECO:0000313" key="4">
    <source>
        <dbReference type="EMBL" id="MBR0561674.1"/>
    </source>
</evidence>